<feature type="non-terminal residue" evidence="1">
    <location>
        <position position="1"/>
    </location>
</feature>
<gene>
    <name evidence="1" type="ORF">N307_06362</name>
</gene>
<feature type="non-terminal residue" evidence="1">
    <location>
        <position position="121"/>
    </location>
</feature>
<dbReference type="PANTHER" id="PTHR33395:SF22">
    <property type="entry name" value="REVERSE TRANSCRIPTASE DOMAIN-CONTAINING PROTEIN"/>
    <property type="match status" value="1"/>
</dbReference>
<dbReference type="PANTHER" id="PTHR33395">
    <property type="entry name" value="TRANSCRIPTASE, PUTATIVE-RELATED-RELATED"/>
    <property type="match status" value="1"/>
</dbReference>
<dbReference type="GO" id="GO:0061343">
    <property type="term" value="P:cell adhesion involved in heart morphogenesis"/>
    <property type="evidence" value="ECO:0007669"/>
    <property type="project" value="TreeGrafter"/>
</dbReference>
<evidence type="ECO:0000313" key="1">
    <source>
        <dbReference type="EMBL" id="KFV73995.1"/>
    </source>
</evidence>
<dbReference type="Proteomes" id="UP000053875">
    <property type="component" value="Unassembled WGS sequence"/>
</dbReference>
<keyword evidence="2" id="KW-1185">Reference proteome</keyword>
<accession>A0A093H3M2</accession>
<protein>
    <recommendedName>
        <fullName evidence="3">RNA-directed DNA polymerase from mobile element jockey</fullName>
    </recommendedName>
</protein>
<reference evidence="1 2" key="1">
    <citation type="submission" date="2014-04" db="EMBL/GenBank/DDBJ databases">
        <title>Genome evolution of avian class.</title>
        <authorList>
            <person name="Zhang G."/>
            <person name="Li C."/>
        </authorList>
    </citation>
    <scope>NUCLEOTIDE SEQUENCE [LARGE SCALE GENOMIC DNA]</scope>
    <source>
        <strain evidence="1">BGI_N307</strain>
    </source>
</reference>
<evidence type="ECO:0000313" key="2">
    <source>
        <dbReference type="Proteomes" id="UP000053875"/>
    </source>
</evidence>
<dbReference type="GO" id="GO:0007508">
    <property type="term" value="P:larval heart development"/>
    <property type="evidence" value="ECO:0007669"/>
    <property type="project" value="TreeGrafter"/>
</dbReference>
<dbReference type="AlphaFoldDB" id="A0A093H3M2"/>
<dbReference type="EMBL" id="KL217140">
    <property type="protein sequence ID" value="KFV73995.1"/>
    <property type="molecule type" value="Genomic_DNA"/>
</dbReference>
<sequence>PQDGDQGDKVPPTVSKDRVCDQLRNLKICKSIGPDEIHPRVVGELADVVTKPLSVVFEKSWQSGEVPADWKKGNITPIFKKGRKEDPWNYRPISLTSVPGNIMERILLDAMLRHMEDQVMI</sequence>
<name>A0A093H3M2_DRYPU</name>
<proteinExistence type="predicted"/>
<organism evidence="1 2">
    <name type="scientific">Dryobates pubescens</name>
    <name type="common">Downy woodpecker</name>
    <name type="synonym">Picoides pubescens</name>
    <dbReference type="NCBI Taxonomy" id="118200"/>
    <lineage>
        <taxon>Eukaryota</taxon>
        <taxon>Metazoa</taxon>
        <taxon>Chordata</taxon>
        <taxon>Craniata</taxon>
        <taxon>Vertebrata</taxon>
        <taxon>Euteleostomi</taxon>
        <taxon>Archelosauria</taxon>
        <taxon>Archosauria</taxon>
        <taxon>Dinosauria</taxon>
        <taxon>Saurischia</taxon>
        <taxon>Theropoda</taxon>
        <taxon>Coelurosauria</taxon>
        <taxon>Aves</taxon>
        <taxon>Neognathae</taxon>
        <taxon>Neoaves</taxon>
        <taxon>Telluraves</taxon>
        <taxon>Coraciimorphae</taxon>
        <taxon>Piciformes</taxon>
        <taxon>Picidae</taxon>
        <taxon>Dryobates</taxon>
    </lineage>
</organism>
<evidence type="ECO:0008006" key="3">
    <source>
        <dbReference type="Google" id="ProtNLM"/>
    </source>
</evidence>
<dbReference type="GO" id="GO:0031012">
    <property type="term" value="C:extracellular matrix"/>
    <property type="evidence" value="ECO:0007669"/>
    <property type="project" value="TreeGrafter"/>
</dbReference>